<dbReference type="RefSeq" id="WP_093231591.1">
    <property type="nucleotide sequence ID" value="NZ_FORR01000027.1"/>
</dbReference>
<dbReference type="SUPFAM" id="SSF143100">
    <property type="entry name" value="TTHA1013/TTHA0281-like"/>
    <property type="match status" value="1"/>
</dbReference>
<evidence type="ECO:0000313" key="2">
    <source>
        <dbReference type="Proteomes" id="UP000199545"/>
    </source>
</evidence>
<gene>
    <name evidence="1" type="ORF">SAMN05421852_12711</name>
</gene>
<dbReference type="EMBL" id="FORR01000027">
    <property type="protein sequence ID" value="SFJ85415.1"/>
    <property type="molecule type" value="Genomic_DNA"/>
</dbReference>
<reference evidence="1 2" key="1">
    <citation type="submission" date="2016-10" db="EMBL/GenBank/DDBJ databases">
        <authorList>
            <person name="de Groot N.N."/>
        </authorList>
    </citation>
    <scope>NUCLEOTIDE SEQUENCE [LARGE SCALE GENOMIC DNA]</scope>
    <source>
        <strain evidence="1 2">DSM 44778</strain>
    </source>
</reference>
<keyword evidence="2" id="KW-1185">Reference proteome</keyword>
<accession>A0A1I3UR84</accession>
<dbReference type="InterPro" id="IPR035069">
    <property type="entry name" value="TTHA1013/TTHA0281-like"/>
</dbReference>
<name>A0A1I3UR84_9BACL</name>
<dbReference type="Gene3D" id="3.30.160.250">
    <property type="match status" value="1"/>
</dbReference>
<protein>
    <submittedName>
        <fullName evidence="1">HicB_like antitoxin of toxin-antitoxin system</fullName>
    </submittedName>
</protein>
<dbReference type="Proteomes" id="UP000199545">
    <property type="component" value="Unassembled WGS sequence"/>
</dbReference>
<organism evidence="1 2">
    <name type="scientific">Thermoflavimicrobium dichotomicum</name>
    <dbReference type="NCBI Taxonomy" id="46223"/>
    <lineage>
        <taxon>Bacteria</taxon>
        <taxon>Bacillati</taxon>
        <taxon>Bacillota</taxon>
        <taxon>Bacilli</taxon>
        <taxon>Bacillales</taxon>
        <taxon>Thermoactinomycetaceae</taxon>
        <taxon>Thermoflavimicrobium</taxon>
    </lineage>
</organism>
<dbReference type="AlphaFoldDB" id="A0A1I3UR84"/>
<evidence type="ECO:0000313" key="1">
    <source>
        <dbReference type="EMBL" id="SFJ85415.1"/>
    </source>
</evidence>
<dbReference type="OrthoDB" id="5419659at2"/>
<sequence>MKCELPSSYVFPAVVEQAENNVSMYFPDLPGMATAPDLKTGIKDARDLLGFRLAEMEANGEEIPEPSDVKNIQLLNPSDQIIYVDVWMIPYRDDVDPYPINEEELEQWEAKDKEYIPLEEAAKMLGVELKRKP</sequence>
<proteinExistence type="predicted"/>
<dbReference type="STRING" id="46223.SAMN05421852_12711"/>